<dbReference type="InterPro" id="IPR008993">
    <property type="entry name" value="TIMP-like_OB-fold"/>
</dbReference>
<evidence type="ECO:0000256" key="2">
    <source>
        <dbReference type="ARBA" id="ARBA00022525"/>
    </source>
</evidence>
<feature type="region of interest" description="Disordered" evidence="4">
    <location>
        <begin position="99"/>
        <end position="127"/>
    </location>
</feature>
<dbReference type="Gene3D" id="2.40.50.120">
    <property type="match status" value="1"/>
</dbReference>
<evidence type="ECO:0000256" key="4">
    <source>
        <dbReference type="SAM" id="MobiDB-lite"/>
    </source>
</evidence>
<dbReference type="GO" id="GO:0005576">
    <property type="term" value="C:extracellular region"/>
    <property type="evidence" value="ECO:0007669"/>
    <property type="project" value="UniProtKB-SubCell"/>
</dbReference>
<dbReference type="PANTHER" id="PTHR13723:SF317">
    <property type="entry name" value="ADAMTS_ADAMTS-LIKE SPACER 1 DOMAIN-CONTAINING PROTEIN"/>
    <property type="match status" value="1"/>
</dbReference>
<name>A0A8D2Q751_VARKO</name>
<keyword evidence="2" id="KW-0964">Secreted</keyword>
<dbReference type="Pfam" id="PF01759">
    <property type="entry name" value="NTR"/>
    <property type="match status" value="1"/>
</dbReference>
<evidence type="ECO:0000256" key="3">
    <source>
        <dbReference type="ARBA" id="ARBA00023157"/>
    </source>
</evidence>
<dbReference type="FunFam" id="2.40.50.120:FF:000021">
    <property type="entry name" value="ADAMTS like 5"/>
    <property type="match status" value="1"/>
</dbReference>
<evidence type="ECO:0000256" key="1">
    <source>
        <dbReference type="ARBA" id="ARBA00004613"/>
    </source>
</evidence>
<dbReference type="GO" id="GO:0004222">
    <property type="term" value="F:metalloendopeptidase activity"/>
    <property type="evidence" value="ECO:0007669"/>
    <property type="project" value="TreeGrafter"/>
</dbReference>
<dbReference type="GO" id="GO:0030198">
    <property type="term" value="P:extracellular matrix organization"/>
    <property type="evidence" value="ECO:0007669"/>
    <property type="project" value="TreeGrafter"/>
</dbReference>
<dbReference type="GO" id="GO:0031012">
    <property type="term" value="C:extracellular matrix"/>
    <property type="evidence" value="ECO:0007669"/>
    <property type="project" value="TreeGrafter"/>
</dbReference>
<accession>A0A8D2Q751</accession>
<dbReference type="Ensembl" id="ENSVKKT00000024346.1">
    <property type="protein sequence ID" value="ENSVKKP00000023763.1"/>
    <property type="gene ID" value="ENSVKKG00000015691.1"/>
</dbReference>
<feature type="region of interest" description="Disordered" evidence="4">
    <location>
        <begin position="147"/>
        <end position="168"/>
    </location>
</feature>
<evidence type="ECO:0000313" key="6">
    <source>
        <dbReference type="Ensembl" id="ENSVKKP00000023763.1"/>
    </source>
</evidence>
<reference evidence="6" key="1">
    <citation type="submission" date="2025-08" db="UniProtKB">
        <authorList>
            <consortium name="Ensembl"/>
        </authorList>
    </citation>
    <scope>IDENTIFICATION</scope>
</reference>
<proteinExistence type="predicted"/>
<sequence>MSFVPLWASRFPFSSSCPALMDANQQYLINGEWSIDRPGEYDAAGTKVYYARMGETHESLEAAGPTQEDLLVMVLFQEDMPSIEYQFWLLKDRFHQIQSGTSSLRQPQTREVGKDSPEDHQTFPPATPVSPYIRNIWDIARKAPQVEATPVPARTSTPTGRCRKCDMPKGKSQRIRHYCSSDFVFRAQILSKRHIGQETRYDVQVRHTYRNRFPIVHREYVWVPNTCDCPTLSEQHEYVLMARRHVNFENTLNRILLPRGSYARPWSPREDLQLREVSKHCGTW</sequence>
<comment type="subcellular location">
    <subcellularLocation>
        <location evidence="1">Secreted</location>
    </subcellularLocation>
</comment>
<dbReference type="PROSITE" id="PS50189">
    <property type="entry name" value="NTR"/>
    <property type="match status" value="1"/>
</dbReference>
<dbReference type="AlphaFoldDB" id="A0A8D2Q751"/>
<keyword evidence="3" id="KW-1015">Disulfide bond</keyword>
<dbReference type="InterPro" id="IPR001134">
    <property type="entry name" value="Netrin_domain"/>
</dbReference>
<dbReference type="GO" id="GO:0006508">
    <property type="term" value="P:proteolysis"/>
    <property type="evidence" value="ECO:0007669"/>
    <property type="project" value="TreeGrafter"/>
</dbReference>
<organism evidence="6 7">
    <name type="scientific">Varanus komodoensis</name>
    <name type="common">Komodo dragon</name>
    <dbReference type="NCBI Taxonomy" id="61221"/>
    <lineage>
        <taxon>Eukaryota</taxon>
        <taxon>Metazoa</taxon>
        <taxon>Chordata</taxon>
        <taxon>Craniata</taxon>
        <taxon>Vertebrata</taxon>
        <taxon>Euteleostomi</taxon>
        <taxon>Lepidosauria</taxon>
        <taxon>Squamata</taxon>
        <taxon>Bifurcata</taxon>
        <taxon>Unidentata</taxon>
        <taxon>Episquamata</taxon>
        <taxon>Toxicofera</taxon>
        <taxon>Anguimorpha</taxon>
        <taxon>Paleoanguimorpha</taxon>
        <taxon>Varanoidea</taxon>
        <taxon>Varanidae</taxon>
        <taxon>Varanus</taxon>
    </lineage>
</organism>
<reference evidence="6" key="2">
    <citation type="submission" date="2025-09" db="UniProtKB">
        <authorList>
            <consortium name="Ensembl"/>
        </authorList>
    </citation>
    <scope>IDENTIFICATION</scope>
</reference>
<feature type="compositionally biased region" description="Polar residues" evidence="4">
    <location>
        <begin position="99"/>
        <end position="109"/>
    </location>
</feature>
<dbReference type="InterPro" id="IPR010294">
    <property type="entry name" value="ADAMTS_spacer1"/>
</dbReference>
<dbReference type="OMA" id="NIWDIAR"/>
<dbReference type="PANTHER" id="PTHR13723">
    <property type="entry name" value="ADAMTS A DISINTEGRIN AND METALLOPROTEASE WITH THROMBOSPONDIN MOTIFS PROTEASE"/>
    <property type="match status" value="1"/>
</dbReference>
<evidence type="ECO:0000259" key="5">
    <source>
        <dbReference type="PROSITE" id="PS50189"/>
    </source>
</evidence>
<evidence type="ECO:0000313" key="7">
    <source>
        <dbReference type="Proteomes" id="UP000694545"/>
    </source>
</evidence>
<feature type="domain" description="NTR" evidence="5">
    <location>
        <begin position="162"/>
        <end position="281"/>
    </location>
</feature>
<keyword evidence="7" id="KW-1185">Reference proteome</keyword>
<protein>
    <recommendedName>
        <fullName evidence="5">NTR domain-containing protein</fullName>
    </recommendedName>
</protein>
<feature type="compositionally biased region" description="Basic and acidic residues" evidence="4">
    <location>
        <begin position="111"/>
        <end position="121"/>
    </location>
</feature>
<dbReference type="SUPFAM" id="SSF50242">
    <property type="entry name" value="TIMP-like"/>
    <property type="match status" value="1"/>
</dbReference>
<dbReference type="Gene3D" id="2.60.120.830">
    <property type="match status" value="1"/>
</dbReference>
<dbReference type="InterPro" id="IPR018933">
    <property type="entry name" value="Netrin_module_non-TIMP"/>
</dbReference>
<dbReference type="Proteomes" id="UP000694545">
    <property type="component" value="Unplaced"/>
</dbReference>
<dbReference type="InterPro" id="IPR050439">
    <property type="entry name" value="ADAMTS_ADAMTS-like"/>
</dbReference>
<dbReference type="Pfam" id="PF05986">
    <property type="entry name" value="ADAMTS_spacer1"/>
    <property type="match status" value="1"/>
</dbReference>